<evidence type="ECO:0000256" key="5">
    <source>
        <dbReference type="ARBA" id="ARBA00023274"/>
    </source>
</evidence>
<organism evidence="9 10">
    <name type="scientific">Ceratosolen solmsi marchali</name>
    <dbReference type="NCBI Taxonomy" id="326594"/>
    <lineage>
        <taxon>Eukaryota</taxon>
        <taxon>Metazoa</taxon>
        <taxon>Ecdysozoa</taxon>
        <taxon>Arthropoda</taxon>
        <taxon>Hexapoda</taxon>
        <taxon>Insecta</taxon>
        <taxon>Pterygota</taxon>
        <taxon>Neoptera</taxon>
        <taxon>Endopterygota</taxon>
        <taxon>Hymenoptera</taxon>
        <taxon>Apocrita</taxon>
        <taxon>Proctotrupomorpha</taxon>
        <taxon>Chalcidoidea</taxon>
        <taxon>Agaonidae</taxon>
        <taxon>Agaoninae</taxon>
        <taxon>Ceratosolen</taxon>
    </lineage>
</organism>
<evidence type="ECO:0000313" key="10">
    <source>
        <dbReference type="RefSeq" id="XP_011498282.1"/>
    </source>
</evidence>
<dbReference type="GO" id="GO:0003735">
    <property type="term" value="F:structural constituent of ribosome"/>
    <property type="evidence" value="ECO:0007669"/>
    <property type="project" value="InterPro"/>
</dbReference>
<dbReference type="GO" id="GO:0005739">
    <property type="term" value="C:mitochondrion"/>
    <property type="evidence" value="ECO:0007669"/>
    <property type="project" value="InterPro"/>
</dbReference>
<evidence type="ECO:0000256" key="7">
    <source>
        <dbReference type="SAM" id="MobiDB-lite"/>
    </source>
</evidence>
<feature type="compositionally biased region" description="Basic and acidic residues" evidence="7">
    <location>
        <begin position="208"/>
        <end position="220"/>
    </location>
</feature>
<evidence type="ECO:0000256" key="3">
    <source>
        <dbReference type="ARBA" id="ARBA00022980"/>
    </source>
</evidence>
<feature type="region of interest" description="Disordered" evidence="7">
    <location>
        <begin position="200"/>
        <end position="220"/>
    </location>
</feature>
<evidence type="ECO:0000313" key="9">
    <source>
        <dbReference type="Proteomes" id="UP000695007"/>
    </source>
</evidence>
<dbReference type="RefSeq" id="XP_011498282.1">
    <property type="nucleotide sequence ID" value="XM_011499980.1"/>
</dbReference>
<proteinExistence type="inferred from homology"/>
<comment type="similarity">
    <text evidence="2">Belongs to the mitochondrion-specific ribosomal protein mS23 family.</text>
</comment>
<feature type="domain" description="Small ribosomal subunit protein mS23 conserved" evidence="8">
    <location>
        <begin position="2"/>
        <end position="121"/>
    </location>
</feature>
<dbReference type="Pfam" id="PF10484">
    <property type="entry name" value="MRP-S23"/>
    <property type="match status" value="1"/>
</dbReference>
<reference evidence="10" key="1">
    <citation type="submission" date="2025-08" db="UniProtKB">
        <authorList>
            <consortium name="RefSeq"/>
        </authorList>
    </citation>
    <scope>IDENTIFICATION</scope>
</reference>
<evidence type="ECO:0000256" key="4">
    <source>
        <dbReference type="ARBA" id="ARBA00023128"/>
    </source>
</evidence>
<dbReference type="GO" id="GO:0005840">
    <property type="term" value="C:ribosome"/>
    <property type="evidence" value="ECO:0007669"/>
    <property type="project" value="UniProtKB-KW"/>
</dbReference>
<name>A0AAJ6YHR1_9HYME</name>
<sequence length="220" mass="26056">MAQSRLEKIGTIYTRMKILLDNGAVPLNERPIWMDVYEAFPPKYEPRYDRPVLKDTIKPIFYKEDKIRARFHQDYANFLQFNMISNEEPKSRLFFEIYKELEKDGIPENDLYDKAVKQFFERCQLDRTSDLLIMNTQKKNLYAAKPDESINRDTLSSKEDVNIASKRDTVLLKKDDVVYKPIRLNIKALLENNEINNKLEDTENTNSKPEEKQNSDMKCD</sequence>
<accession>A0AAJ6YHR1</accession>
<dbReference type="GO" id="GO:0006412">
    <property type="term" value="P:translation"/>
    <property type="evidence" value="ECO:0007669"/>
    <property type="project" value="InterPro"/>
</dbReference>
<dbReference type="CTD" id="51649"/>
<dbReference type="InterPro" id="IPR023611">
    <property type="entry name" value="mS23_dom_met"/>
</dbReference>
<keyword evidence="5" id="KW-0687">Ribonucleoprotein</keyword>
<evidence type="ECO:0000256" key="6">
    <source>
        <dbReference type="ARBA" id="ARBA00035137"/>
    </source>
</evidence>
<comment type="subcellular location">
    <subcellularLocation>
        <location evidence="1">Mitochondrion</location>
    </subcellularLocation>
</comment>
<dbReference type="Proteomes" id="UP000695007">
    <property type="component" value="Unplaced"/>
</dbReference>
<dbReference type="AlphaFoldDB" id="A0AAJ6YHR1"/>
<dbReference type="PANTHER" id="PTHR15925:SF2">
    <property type="entry name" value="SMALL RIBOSOMAL SUBUNIT PROTEIN MS23"/>
    <property type="match status" value="1"/>
</dbReference>
<protein>
    <recommendedName>
        <fullName evidence="6">Small ribosomal subunit protein mS23</fullName>
    </recommendedName>
</protein>
<gene>
    <name evidence="10" type="primary">LOC105362517</name>
</gene>
<keyword evidence="3 10" id="KW-0689">Ribosomal protein</keyword>
<dbReference type="PANTHER" id="PTHR15925">
    <property type="entry name" value="MITOCHONDRIAL RIBOSOMAL PROTEIN S23"/>
    <property type="match status" value="1"/>
</dbReference>
<evidence type="ECO:0000259" key="8">
    <source>
        <dbReference type="Pfam" id="PF10484"/>
    </source>
</evidence>
<dbReference type="InterPro" id="IPR059242">
    <property type="entry name" value="mS23_dom"/>
</dbReference>
<evidence type="ECO:0000256" key="1">
    <source>
        <dbReference type="ARBA" id="ARBA00004173"/>
    </source>
</evidence>
<dbReference type="InterPro" id="IPR019520">
    <property type="entry name" value="Ribosomal_mS23_met"/>
</dbReference>
<dbReference type="CDD" id="cd23701">
    <property type="entry name" value="At1g26750"/>
    <property type="match status" value="1"/>
</dbReference>
<keyword evidence="4" id="KW-0496">Mitochondrion</keyword>
<evidence type="ECO:0000256" key="2">
    <source>
        <dbReference type="ARBA" id="ARBA00009864"/>
    </source>
</evidence>
<keyword evidence="9" id="KW-1185">Reference proteome</keyword>
<dbReference type="KEGG" id="csol:105362517"/>
<dbReference type="GeneID" id="105362517"/>